<organism evidence="1">
    <name type="scientific">marine sediment metagenome</name>
    <dbReference type="NCBI Taxonomy" id="412755"/>
    <lineage>
        <taxon>unclassified sequences</taxon>
        <taxon>metagenomes</taxon>
        <taxon>ecological metagenomes</taxon>
    </lineage>
</organism>
<reference evidence="1" key="1">
    <citation type="journal article" date="2014" name="Front. Microbiol.">
        <title>High frequency of phylogenetically diverse reductive dehalogenase-homologous genes in deep subseafloor sedimentary metagenomes.</title>
        <authorList>
            <person name="Kawai M."/>
            <person name="Futagami T."/>
            <person name="Toyoda A."/>
            <person name="Takaki Y."/>
            <person name="Nishi S."/>
            <person name="Hori S."/>
            <person name="Arai W."/>
            <person name="Tsubouchi T."/>
            <person name="Morono Y."/>
            <person name="Uchiyama I."/>
            <person name="Ito T."/>
            <person name="Fujiyama A."/>
            <person name="Inagaki F."/>
            <person name="Takami H."/>
        </authorList>
    </citation>
    <scope>NUCLEOTIDE SEQUENCE</scope>
    <source>
        <strain evidence="1">Expedition CK06-06</strain>
    </source>
</reference>
<feature type="non-terminal residue" evidence="1">
    <location>
        <position position="1"/>
    </location>
</feature>
<sequence length="40" mass="4605">YLIKINEIATIIKDSASAKINPCLWIRETTKKVREAIKTM</sequence>
<dbReference type="AlphaFoldDB" id="X1VU69"/>
<evidence type="ECO:0000313" key="1">
    <source>
        <dbReference type="EMBL" id="GAJ21106.1"/>
    </source>
</evidence>
<proteinExistence type="predicted"/>
<dbReference type="EMBL" id="BARW01040883">
    <property type="protein sequence ID" value="GAJ21106.1"/>
    <property type="molecule type" value="Genomic_DNA"/>
</dbReference>
<name>X1VU69_9ZZZZ</name>
<comment type="caution">
    <text evidence="1">The sequence shown here is derived from an EMBL/GenBank/DDBJ whole genome shotgun (WGS) entry which is preliminary data.</text>
</comment>
<accession>X1VU69</accession>
<gene>
    <name evidence="1" type="ORF">S12H4_61534</name>
</gene>
<protein>
    <submittedName>
        <fullName evidence="1">Uncharacterized protein</fullName>
    </submittedName>
</protein>